<organism evidence="9 10">
    <name type="scientific">Lymnaea stagnalis</name>
    <name type="common">Great pond snail</name>
    <name type="synonym">Helix stagnalis</name>
    <dbReference type="NCBI Taxonomy" id="6523"/>
    <lineage>
        <taxon>Eukaryota</taxon>
        <taxon>Metazoa</taxon>
        <taxon>Spiralia</taxon>
        <taxon>Lophotrochozoa</taxon>
        <taxon>Mollusca</taxon>
        <taxon>Gastropoda</taxon>
        <taxon>Heterobranchia</taxon>
        <taxon>Euthyneura</taxon>
        <taxon>Panpulmonata</taxon>
        <taxon>Hygrophila</taxon>
        <taxon>Lymnaeoidea</taxon>
        <taxon>Lymnaeidae</taxon>
        <taxon>Lymnaea</taxon>
    </lineage>
</organism>
<comment type="subcellular location">
    <subcellularLocation>
        <location evidence="1 5 6">Nucleus</location>
    </subcellularLocation>
</comment>
<evidence type="ECO:0000256" key="6">
    <source>
        <dbReference type="RuleBase" id="RU000682"/>
    </source>
</evidence>
<evidence type="ECO:0000256" key="3">
    <source>
        <dbReference type="ARBA" id="ARBA00023155"/>
    </source>
</evidence>
<dbReference type="PRINTS" id="PR00024">
    <property type="entry name" value="HOMEOBOX"/>
</dbReference>
<dbReference type="PANTHER" id="PTHR24340:SF70">
    <property type="entry name" value="NK7.1, ISOFORM A"/>
    <property type="match status" value="1"/>
</dbReference>
<dbReference type="CDD" id="cd00086">
    <property type="entry name" value="homeodomain"/>
    <property type="match status" value="1"/>
</dbReference>
<name>A0AAV2ILQ5_LYMST</name>
<evidence type="ECO:0000259" key="8">
    <source>
        <dbReference type="PROSITE" id="PS50071"/>
    </source>
</evidence>
<gene>
    <name evidence="9" type="ORF">GSLYS_00020375001</name>
</gene>
<keyword evidence="3 5" id="KW-0371">Homeobox</keyword>
<dbReference type="Pfam" id="PF00046">
    <property type="entry name" value="Homeodomain"/>
    <property type="match status" value="1"/>
</dbReference>
<keyword evidence="2 5" id="KW-0238">DNA-binding</keyword>
<evidence type="ECO:0000256" key="5">
    <source>
        <dbReference type="PROSITE-ProRule" id="PRU00108"/>
    </source>
</evidence>
<proteinExistence type="predicted"/>
<reference evidence="9 10" key="1">
    <citation type="submission" date="2024-04" db="EMBL/GenBank/DDBJ databases">
        <authorList>
            <consortium name="Genoscope - CEA"/>
            <person name="William W."/>
        </authorList>
    </citation>
    <scope>NUCLEOTIDE SEQUENCE [LARGE SCALE GENOMIC DNA]</scope>
</reference>
<dbReference type="InterPro" id="IPR050394">
    <property type="entry name" value="Homeobox_NK-like"/>
</dbReference>
<dbReference type="InterPro" id="IPR001356">
    <property type="entry name" value="HD"/>
</dbReference>
<dbReference type="GO" id="GO:0000978">
    <property type="term" value="F:RNA polymerase II cis-regulatory region sequence-specific DNA binding"/>
    <property type="evidence" value="ECO:0007669"/>
    <property type="project" value="TreeGrafter"/>
</dbReference>
<evidence type="ECO:0000256" key="4">
    <source>
        <dbReference type="ARBA" id="ARBA00023242"/>
    </source>
</evidence>
<dbReference type="InterPro" id="IPR017970">
    <property type="entry name" value="Homeobox_CS"/>
</dbReference>
<evidence type="ECO:0000313" key="9">
    <source>
        <dbReference type="EMBL" id="CAL1547001.1"/>
    </source>
</evidence>
<dbReference type="PROSITE" id="PS00027">
    <property type="entry name" value="HOMEOBOX_1"/>
    <property type="match status" value="1"/>
</dbReference>
<feature type="region of interest" description="Disordered" evidence="7">
    <location>
        <begin position="419"/>
        <end position="500"/>
    </location>
</feature>
<dbReference type="Proteomes" id="UP001497497">
    <property type="component" value="Unassembled WGS sequence"/>
</dbReference>
<dbReference type="EMBL" id="CAXITT010000891">
    <property type="protein sequence ID" value="CAL1547001.1"/>
    <property type="molecule type" value="Genomic_DNA"/>
</dbReference>
<dbReference type="PROSITE" id="PS50071">
    <property type="entry name" value="HOMEOBOX_2"/>
    <property type="match status" value="1"/>
</dbReference>
<dbReference type="GO" id="GO:0000981">
    <property type="term" value="F:DNA-binding transcription factor activity, RNA polymerase II-specific"/>
    <property type="evidence" value="ECO:0007669"/>
    <property type="project" value="InterPro"/>
</dbReference>
<evidence type="ECO:0000256" key="7">
    <source>
        <dbReference type="SAM" id="MobiDB-lite"/>
    </source>
</evidence>
<dbReference type="InterPro" id="IPR020479">
    <property type="entry name" value="HD_metazoa"/>
</dbReference>
<dbReference type="InterPro" id="IPR009057">
    <property type="entry name" value="Homeodomain-like_sf"/>
</dbReference>
<protein>
    <recommendedName>
        <fullName evidence="8">Homeobox domain-containing protein</fullName>
    </recommendedName>
</protein>
<feature type="domain" description="Homeobox" evidence="8">
    <location>
        <begin position="157"/>
        <end position="217"/>
    </location>
</feature>
<dbReference type="GO" id="GO:0030154">
    <property type="term" value="P:cell differentiation"/>
    <property type="evidence" value="ECO:0007669"/>
    <property type="project" value="TreeGrafter"/>
</dbReference>
<feature type="region of interest" description="Disordered" evidence="7">
    <location>
        <begin position="107"/>
        <end position="156"/>
    </location>
</feature>
<keyword evidence="10" id="KW-1185">Reference proteome</keyword>
<feature type="compositionally biased region" description="Basic and acidic residues" evidence="7">
    <location>
        <begin position="146"/>
        <end position="156"/>
    </location>
</feature>
<dbReference type="AlphaFoldDB" id="A0AAV2ILQ5"/>
<dbReference type="PANTHER" id="PTHR24340">
    <property type="entry name" value="HOMEOBOX PROTEIN NKX"/>
    <property type="match status" value="1"/>
</dbReference>
<feature type="compositionally biased region" description="Low complexity" evidence="7">
    <location>
        <begin position="119"/>
        <end position="135"/>
    </location>
</feature>
<sequence>MFAPPSTWHPHVYNKPPRRLTSFLIADILGDSNGDSRGVDTRGCEYPDCSRSPCQDIRCSHPQCTTISSFHSLKQHHHGHRDLVHAGFVHHRNNHFEHQHDHCTINDQHDAHHRDGDNSRSTCSPACASPSSSSSDTELSDKKRKSGDDIKDDANGIKKKKARTTFTGRQIFELEKQFEQKKYLSSAERAEMASQLAVTETQVKIWFQNRRTKWKKQENISSAEVAEHKLNAEKNIIKAKNRKNVDAKPDLSLDHRLDFESRGVLGQLNPLVSREIIDLAVKKDGHETSRLCSFPTKLNDSKNYEPRGGPGHVVWSSSLASVVKTETAEDLSCRDKDEAHERSLEYEAGNVPDSPLSRISAKVKDVLSTSIERGFGLSLCQDRDLEEVFMASTQSKYSNGGVQLHASPRHPIFRFEQRPPTLTDSATSPSPPPCLGGTSPSDGGTPEGAPAHDPCSDTPVDLAPTSRPDLACSPAYVDPGRRDSAEDIVPATDSCNGQCD</sequence>
<dbReference type="Gene3D" id="1.10.10.60">
    <property type="entry name" value="Homeodomain-like"/>
    <property type="match status" value="1"/>
</dbReference>
<comment type="caution">
    <text evidence="9">The sequence shown here is derived from an EMBL/GenBank/DDBJ whole genome shotgun (WGS) entry which is preliminary data.</text>
</comment>
<evidence type="ECO:0000313" key="10">
    <source>
        <dbReference type="Proteomes" id="UP001497497"/>
    </source>
</evidence>
<feature type="DNA-binding region" description="Homeobox" evidence="5">
    <location>
        <begin position="159"/>
        <end position="218"/>
    </location>
</feature>
<evidence type="ECO:0000256" key="1">
    <source>
        <dbReference type="ARBA" id="ARBA00004123"/>
    </source>
</evidence>
<accession>A0AAV2ILQ5</accession>
<dbReference type="GO" id="GO:0005634">
    <property type="term" value="C:nucleus"/>
    <property type="evidence" value="ECO:0007669"/>
    <property type="project" value="UniProtKB-SubCell"/>
</dbReference>
<feature type="compositionally biased region" description="Basic and acidic residues" evidence="7">
    <location>
        <begin position="107"/>
        <end position="118"/>
    </location>
</feature>
<evidence type="ECO:0000256" key="2">
    <source>
        <dbReference type="ARBA" id="ARBA00023125"/>
    </source>
</evidence>
<dbReference type="SUPFAM" id="SSF46689">
    <property type="entry name" value="Homeodomain-like"/>
    <property type="match status" value="1"/>
</dbReference>
<keyword evidence="4 5" id="KW-0539">Nucleus</keyword>
<dbReference type="SMART" id="SM00389">
    <property type="entry name" value="HOX"/>
    <property type="match status" value="1"/>
</dbReference>